<proteinExistence type="predicted"/>
<dbReference type="STRING" id="303518.ENSPNYP00000012881"/>
<organism evidence="3">
    <name type="scientific">Pundamilia nyererei</name>
    <dbReference type="NCBI Taxonomy" id="303518"/>
    <lineage>
        <taxon>Eukaryota</taxon>
        <taxon>Metazoa</taxon>
        <taxon>Chordata</taxon>
        <taxon>Craniata</taxon>
        <taxon>Vertebrata</taxon>
        <taxon>Euteleostomi</taxon>
        <taxon>Actinopterygii</taxon>
        <taxon>Neopterygii</taxon>
        <taxon>Teleostei</taxon>
        <taxon>Neoteleostei</taxon>
        <taxon>Acanthomorphata</taxon>
        <taxon>Ovalentaria</taxon>
        <taxon>Cichlomorphae</taxon>
        <taxon>Cichliformes</taxon>
        <taxon>Cichlidae</taxon>
        <taxon>African cichlids</taxon>
        <taxon>Pseudocrenilabrinae</taxon>
        <taxon>Haplochromini</taxon>
        <taxon>Pundamilia</taxon>
    </lineage>
</organism>
<dbReference type="Gene3D" id="1.10.10.60">
    <property type="entry name" value="Homeodomain-like"/>
    <property type="match status" value="6"/>
</dbReference>
<dbReference type="PANTHER" id="PTHR15512:SF2">
    <property type="match status" value="1"/>
</dbReference>
<feature type="domain" description="Myb-like" evidence="2">
    <location>
        <begin position="270"/>
        <end position="334"/>
    </location>
</feature>
<feature type="region of interest" description="Disordered" evidence="1">
    <location>
        <begin position="583"/>
        <end position="603"/>
    </location>
</feature>
<dbReference type="CDD" id="cd11657">
    <property type="entry name" value="TIN2_N"/>
    <property type="match status" value="1"/>
</dbReference>
<feature type="compositionally biased region" description="Basic and acidic residues" evidence="1">
    <location>
        <begin position="196"/>
        <end position="214"/>
    </location>
</feature>
<dbReference type="InterPro" id="IPR044822">
    <property type="entry name" value="Myb_DNA-bind_4"/>
</dbReference>
<dbReference type="InterPro" id="IPR001005">
    <property type="entry name" value="SANT/Myb"/>
</dbReference>
<dbReference type="InterPro" id="IPR039098">
    <property type="entry name" value="TINF2"/>
</dbReference>
<evidence type="ECO:0000313" key="3">
    <source>
        <dbReference type="Ensembl" id="ENSPNYP00000012881.1"/>
    </source>
</evidence>
<dbReference type="AlphaFoldDB" id="A0A3B4FUA8"/>
<reference evidence="3" key="1">
    <citation type="submission" date="2023-09" db="UniProtKB">
        <authorList>
            <consortium name="Ensembl"/>
        </authorList>
    </citation>
    <scope>IDENTIFICATION</scope>
</reference>
<dbReference type="Ensembl" id="ENSPNYT00000013198.1">
    <property type="protein sequence ID" value="ENSPNYP00000012881.1"/>
    <property type="gene ID" value="ENSPNYG00000009725.1"/>
</dbReference>
<dbReference type="Pfam" id="PF14973">
    <property type="entry name" value="TINF2_N"/>
    <property type="match status" value="1"/>
</dbReference>
<feature type="domain" description="Myb-like" evidence="2">
    <location>
        <begin position="724"/>
        <end position="788"/>
    </location>
</feature>
<feature type="region of interest" description="Disordered" evidence="1">
    <location>
        <begin position="165"/>
        <end position="225"/>
    </location>
</feature>
<dbReference type="PANTHER" id="PTHR15512">
    <property type="entry name" value="TERF1-INTERACTING NUCLEAR FACTOR 2"/>
    <property type="match status" value="1"/>
</dbReference>
<dbReference type="GeneTree" id="ENSGT00400000022326"/>
<name>A0A3B4FUA8_9CICH</name>
<dbReference type="Pfam" id="PF13837">
    <property type="entry name" value="Myb_DNA-bind_4"/>
    <property type="match status" value="6"/>
</dbReference>
<protein>
    <submittedName>
        <fullName evidence="3">Zgc:113263</fullName>
    </submittedName>
</protein>
<dbReference type="FunFam" id="1.10.10.60:FF:000032">
    <property type="entry name" value="Zinc finger and SCAN domain-containing 20"/>
    <property type="match status" value="3"/>
</dbReference>
<dbReference type="GO" id="GO:0070187">
    <property type="term" value="C:shelterin complex"/>
    <property type="evidence" value="ECO:0007669"/>
    <property type="project" value="InterPro"/>
</dbReference>
<dbReference type="GO" id="GO:0042162">
    <property type="term" value="F:telomeric DNA binding"/>
    <property type="evidence" value="ECO:0007669"/>
    <property type="project" value="TreeGrafter"/>
</dbReference>
<evidence type="ECO:0000259" key="2">
    <source>
        <dbReference type="SMART" id="SM00717"/>
    </source>
</evidence>
<sequence length="996" mass="115182">GVWQVVQQGLVDHYGMLEEFVTMVTELVPELMSYSQRAQLILGLRARLVLEMCRGEHPVDMQIIQPHLDRIKAPVSTAKDHHVTFCAFLSHLQEIFPVYFGSKYDAALEMLVWEFISRLEELLPVPDFTQVLDTPSFLDDCLQTLFPPEDMKAVLEHHRNLGHFKEKGTGASCSPALKDSDHKGLLSAPVNASSTEKSRRSSEPIRQGPRETRDSGSWQLQARAGNISQERKVQNIISTLPCDETIDLTTSNETADTDSEEGSFPVVTDTKVPWSDEETLHLLDIWGKDSVQRALKGCLKNRHIFTQIAQKMAERGYMRTVEQCQTRIKRLKKCFRQNKWAFNDTDFEALADFVGQTGTRSVPWTDLETLALINTWGEDKMQQELRGMHRTGHIFSIISNKMATQGFSRTPEQCQTRLKRLKSNFRQCYQNNLKGQEQVQCKFYNELGRILVKDFPSVPQLEEIPGEPEEQSTVEIQEDRRKVPWSDKETIILLEIWGDPQVQQCLRRYPHNGHIFTEISEKLAANGYSRSPEQCHTRIKRLKGNYRQCRENMSSSGTDRVDFKFYDLLEQILDKQPSTSSTMVTDSIEISEDSNSESPATSSWTDEETLVLVDIWGEEDLQKALRGFVHNGHVYADISERMQDLGFSKSSEQCRWKVKSLRNNFRQCYERKKSGRKVDYKFYSQLEQILGQEAVSLDEYDERDEQEEQDSDILHVRLLVDLSRKMPWSDQETRTLLEIWGEDGVQLTLKGCLKNRHVFDYISEKMNDRGFIRTSEQCYTRIKRLKYGFLHEKGEFKFFNEMEKIFRKELKVDDVAADTSAWVPDSTKLPWSDGETEALLDIWGSEEIQENLKGSAKNKQIFLQISQVMTSQGYLRTPEQCQSRIKRLRANFRHFLEGEKQECKFFEKLVQIFGNKYIINSEPLADDTAEVIGKSDKGICYFSTDTAALKMHTVCRVYFIFTPMETSYKSVSCFRCLNFIIVFAFLNLDVAQILLH</sequence>
<feature type="domain" description="Myb-like" evidence="2">
    <location>
        <begin position="360"/>
        <end position="424"/>
    </location>
</feature>
<dbReference type="GO" id="GO:1904356">
    <property type="term" value="P:regulation of telomere maintenance via telomere lengthening"/>
    <property type="evidence" value="ECO:0007669"/>
    <property type="project" value="TreeGrafter"/>
</dbReference>
<feature type="domain" description="Myb-like" evidence="2">
    <location>
        <begin position="612"/>
        <end position="664"/>
    </location>
</feature>
<evidence type="ECO:0000256" key="1">
    <source>
        <dbReference type="SAM" id="MobiDB-lite"/>
    </source>
</evidence>
<accession>A0A3B4FUA8</accession>
<dbReference type="SMART" id="SM00717">
    <property type="entry name" value="SANT"/>
    <property type="match status" value="6"/>
</dbReference>
<dbReference type="InterPro" id="IPR029400">
    <property type="entry name" value="TINF2_N"/>
</dbReference>
<dbReference type="GO" id="GO:0016233">
    <property type="term" value="P:telomere capping"/>
    <property type="evidence" value="ECO:0007669"/>
    <property type="project" value="InterPro"/>
</dbReference>
<feature type="domain" description="Myb-like" evidence="2">
    <location>
        <begin position="481"/>
        <end position="545"/>
    </location>
</feature>
<feature type="domain" description="Myb-like" evidence="2">
    <location>
        <begin position="839"/>
        <end position="891"/>
    </location>
</feature>